<dbReference type="EMBL" id="BARV01029817">
    <property type="protein sequence ID" value="GAI34403.1"/>
    <property type="molecule type" value="Genomic_DNA"/>
</dbReference>
<evidence type="ECO:0000256" key="3">
    <source>
        <dbReference type="ARBA" id="ARBA00022679"/>
    </source>
</evidence>
<keyword evidence="3" id="KW-0808">Transferase</keyword>
<dbReference type="GO" id="GO:0008175">
    <property type="term" value="F:tRNA methyltransferase activity"/>
    <property type="evidence" value="ECO:0007669"/>
    <property type="project" value="TreeGrafter"/>
</dbReference>
<dbReference type="PANTHER" id="PTHR23245">
    <property type="entry name" value="TRNA METHYLTRANSFERASE"/>
    <property type="match status" value="1"/>
</dbReference>
<dbReference type="PROSITE" id="PS51684">
    <property type="entry name" value="SAM_MT_TRM5_TYW2"/>
    <property type="match status" value="1"/>
</dbReference>
<feature type="domain" description="SAM-dependent methyltransferase TRM5/TYW2-type" evidence="6">
    <location>
        <begin position="1"/>
        <end position="164"/>
    </location>
</feature>
<evidence type="ECO:0000256" key="2">
    <source>
        <dbReference type="ARBA" id="ARBA00022603"/>
    </source>
</evidence>
<name>X1MSX8_9ZZZZ</name>
<feature type="non-terminal residue" evidence="7">
    <location>
        <position position="1"/>
    </location>
</feature>
<reference evidence="7" key="1">
    <citation type="journal article" date="2014" name="Front. Microbiol.">
        <title>High frequency of phylogenetically diverse reductive dehalogenase-homologous genes in deep subseafloor sedimentary metagenomes.</title>
        <authorList>
            <person name="Kawai M."/>
            <person name="Futagami T."/>
            <person name="Toyoda A."/>
            <person name="Takaki Y."/>
            <person name="Nishi S."/>
            <person name="Hori S."/>
            <person name="Arai W."/>
            <person name="Tsubouchi T."/>
            <person name="Morono Y."/>
            <person name="Uchiyama I."/>
            <person name="Ito T."/>
            <person name="Fujiyama A."/>
            <person name="Inagaki F."/>
            <person name="Takami H."/>
        </authorList>
    </citation>
    <scope>NUCLEOTIDE SEQUENCE</scope>
    <source>
        <strain evidence="7">Expedition CK06-06</strain>
    </source>
</reference>
<dbReference type="GO" id="GO:0005737">
    <property type="term" value="C:cytoplasm"/>
    <property type="evidence" value="ECO:0007669"/>
    <property type="project" value="TreeGrafter"/>
</dbReference>
<comment type="caution">
    <text evidence="7">The sequence shown here is derived from an EMBL/GenBank/DDBJ whole genome shotgun (WGS) entry which is preliminary data.</text>
</comment>
<organism evidence="7">
    <name type="scientific">marine sediment metagenome</name>
    <dbReference type="NCBI Taxonomy" id="412755"/>
    <lineage>
        <taxon>unclassified sequences</taxon>
        <taxon>metagenomes</taxon>
        <taxon>ecological metagenomes</taxon>
    </lineage>
</organism>
<proteinExistence type="predicted"/>
<keyword evidence="1" id="KW-0963">Cytoplasm</keyword>
<evidence type="ECO:0000256" key="1">
    <source>
        <dbReference type="ARBA" id="ARBA00022490"/>
    </source>
</evidence>
<evidence type="ECO:0000256" key="4">
    <source>
        <dbReference type="ARBA" id="ARBA00022691"/>
    </source>
</evidence>
<evidence type="ECO:0000256" key="5">
    <source>
        <dbReference type="ARBA" id="ARBA00022694"/>
    </source>
</evidence>
<keyword evidence="4" id="KW-0949">S-adenosyl-L-methionine</keyword>
<keyword evidence="5" id="KW-0819">tRNA processing</keyword>
<dbReference type="InterPro" id="IPR030382">
    <property type="entry name" value="MeTrfase_TRM5/TYW2"/>
</dbReference>
<dbReference type="CDD" id="cd02440">
    <property type="entry name" value="AdoMet_MTases"/>
    <property type="match status" value="1"/>
</dbReference>
<sequence>RITQLVKPGEIVTNLFAGVGSYSVVIAKHVQASRVYSIDKNPAAFDYMCTNIRINKVGDRVMPILGDARKVVETHLMGKADRVLMPLPELAREFFDVALLALKPEGGVVHFYDFGKEPELFKPSIEFTRAAAAAKGRKVELLESRAIRSYATRVYHIVLDLKIF</sequence>
<dbReference type="PANTHER" id="PTHR23245:SF36">
    <property type="entry name" value="TRNA (GUANINE(37)-N1)-METHYLTRANSFERASE"/>
    <property type="match status" value="1"/>
</dbReference>
<dbReference type="AlphaFoldDB" id="X1MSX8"/>
<evidence type="ECO:0000313" key="7">
    <source>
        <dbReference type="EMBL" id="GAI34403.1"/>
    </source>
</evidence>
<dbReference type="InterPro" id="IPR029063">
    <property type="entry name" value="SAM-dependent_MTases_sf"/>
</dbReference>
<dbReference type="GO" id="GO:0002939">
    <property type="term" value="P:tRNA N1-guanine methylation"/>
    <property type="evidence" value="ECO:0007669"/>
    <property type="project" value="TreeGrafter"/>
</dbReference>
<dbReference type="Gene3D" id="3.40.50.150">
    <property type="entry name" value="Vaccinia Virus protein VP39"/>
    <property type="match status" value="1"/>
</dbReference>
<keyword evidence="2" id="KW-0489">Methyltransferase</keyword>
<dbReference type="InterPro" id="IPR056743">
    <property type="entry name" value="TRM5-TYW2-like_MTfase"/>
</dbReference>
<gene>
    <name evidence="7" type="ORF">S06H3_47468</name>
</gene>
<dbReference type="Pfam" id="PF02475">
    <property type="entry name" value="TRM5-TYW2_MTfase"/>
    <property type="match status" value="1"/>
</dbReference>
<accession>X1MSX8</accession>
<evidence type="ECO:0000259" key="6">
    <source>
        <dbReference type="PROSITE" id="PS51684"/>
    </source>
</evidence>
<dbReference type="SUPFAM" id="SSF53335">
    <property type="entry name" value="S-adenosyl-L-methionine-dependent methyltransferases"/>
    <property type="match status" value="1"/>
</dbReference>
<protein>
    <recommendedName>
        <fullName evidence="6">SAM-dependent methyltransferase TRM5/TYW2-type domain-containing protein</fullName>
    </recommendedName>
</protein>